<organism evidence="1 2">
    <name type="scientific">Ambrosiozyma monospora</name>
    <name type="common">Yeast</name>
    <name type="synonym">Endomycopsis monosporus</name>
    <dbReference type="NCBI Taxonomy" id="43982"/>
    <lineage>
        <taxon>Eukaryota</taxon>
        <taxon>Fungi</taxon>
        <taxon>Dikarya</taxon>
        <taxon>Ascomycota</taxon>
        <taxon>Saccharomycotina</taxon>
        <taxon>Pichiomycetes</taxon>
        <taxon>Pichiales</taxon>
        <taxon>Pichiaceae</taxon>
        <taxon>Ambrosiozyma</taxon>
    </lineage>
</organism>
<gene>
    <name evidence="1" type="ORF">Amon02_000432300</name>
</gene>
<name>A0ACB5T362_AMBMO</name>
<reference evidence="1" key="1">
    <citation type="submission" date="2023-04" db="EMBL/GenBank/DDBJ databases">
        <title>Ambrosiozyma monospora NBRC 10751.</title>
        <authorList>
            <person name="Ichikawa N."/>
            <person name="Sato H."/>
            <person name="Tonouchi N."/>
        </authorList>
    </citation>
    <scope>NUCLEOTIDE SEQUENCE</scope>
    <source>
        <strain evidence="1">NBRC 10751</strain>
    </source>
</reference>
<protein>
    <submittedName>
        <fullName evidence="1">Unnamed protein product</fullName>
    </submittedName>
</protein>
<sequence>MESLFFCSACSGSITSSKDVGSLLLLFIFNRISVECRLINLITSLGDVDSLRAVWACACCCAAESESSSSSGMDEEDGSGTESGTGIGIGVEVEVEVEGEVKLEVDEELSDESVLVDCSGRVWGVEDWWLSSFVVIMG</sequence>
<proteinExistence type="predicted"/>
<comment type="caution">
    <text evidence="1">The sequence shown here is derived from an EMBL/GenBank/DDBJ whole genome shotgun (WGS) entry which is preliminary data.</text>
</comment>
<evidence type="ECO:0000313" key="1">
    <source>
        <dbReference type="EMBL" id="GME80177.1"/>
    </source>
</evidence>
<dbReference type="EMBL" id="BSXS01002933">
    <property type="protein sequence ID" value="GME80177.1"/>
    <property type="molecule type" value="Genomic_DNA"/>
</dbReference>
<dbReference type="Proteomes" id="UP001165064">
    <property type="component" value="Unassembled WGS sequence"/>
</dbReference>
<keyword evidence="2" id="KW-1185">Reference proteome</keyword>
<evidence type="ECO:0000313" key="2">
    <source>
        <dbReference type="Proteomes" id="UP001165064"/>
    </source>
</evidence>
<accession>A0ACB5T362</accession>